<dbReference type="Pfam" id="PF00561">
    <property type="entry name" value="Abhydrolase_1"/>
    <property type="match status" value="1"/>
</dbReference>
<sequence length="353" mass="39752">MSDQTIFPSDSKVNNKSVDALTPNDTRVEHKFKSFGDITYHYILAKPQGKPISTVLLTHGWPDLHFGWRYQVPYLVSLGFQVIVPDMLGYGQTSAPDAPEEYSFPKMTAQIVAIVKDHTDQPIILGGHDWGAFFAWRLVNYYPELIRAVFSLCVPYAPPSPVKHSLEDMVKRMPNFTYQLQLASGVAENLIDKSPERLRGFLNGVFGGRTPEGGYVFKVSEGVIEENLEKIGPSPLLSQEEIDFYVQEFSRHGMHGPCNWYRSPGPRGDDEQELAKKTDGKIRVPAMLVMAEKDAALPPHMADGQEKYFEEGLRKELVSGSSHWVQVQFPVIVNDYIRDFIKSVLGDEFKAAL</sequence>
<dbReference type="Proteomes" id="UP001369815">
    <property type="component" value="Unassembled WGS sequence"/>
</dbReference>
<organism evidence="4 5">
    <name type="scientific">Daldinia eschscholtzii</name>
    <dbReference type="NCBI Taxonomy" id="292717"/>
    <lineage>
        <taxon>Eukaryota</taxon>
        <taxon>Fungi</taxon>
        <taxon>Dikarya</taxon>
        <taxon>Ascomycota</taxon>
        <taxon>Pezizomycotina</taxon>
        <taxon>Sordariomycetes</taxon>
        <taxon>Xylariomycetidae</taxon>
        <taxon>Xylariales</taxon>
        <taxon>Hypoxylaceae</taxon>
        <taxon>Daldinia</taxon>
    </lineage>
</organism>
<keyword evidence="5" id="KW-1185">Reference proteome</keyword>
<comment type="similarity">
    <text evidence="2">Belongs to the AB hydrolase superfamily. Epoxide hydrolase family.</text>
</comment>
<dbReference type="PRINTS" id="PR00412">
    <property type="entry name" value="EPOXHYDRLASE"/>
</dbReference>
<name>A0AAX6MJT1_9PEZI</name>
<dbReference type="InterPro" id="IPR029058">
    <property type="entry name" value="AB_hydrolase_fold"/>
</dbReference>
<evidence type="ECO:0000256" key="2">
    <source>
        <dbReference type="ARBA" id="ARBA00038334"/>
    </source>
</evidence>
<accession>A0AAX6MJT1</accession>
<dbReference type="SUPFAM" id="SSF53474">
    <property type="entry name" value="alpha/beta-Hydrolases"/>
    <property type="match status" value="1"/>
</dbReference>
<gene>
    <name evidence="4" type="ORF">Daesc_005205</name>
</gene>
<dbReference type="InterPro" id="IPR000073">
    <property type="entry name" value="AB_hydrolase_1"/>
</dbReference>
<protein>
    <recommendedName>
        <fullName evidence="3">AB hydrolase-1 domain-containing protein</fullName>
    </recommendedName>
</protein>
<evidence type="ECO:0000313" key="4">
    <source>
        <dbReference type="EMBL" id="KAK6952908.1"/>
    </source>
</evidence>
<evidence type="ECO:0000256" key="1">
    <source>
        <dbReference type="ARBA" id="ARBA00022801"/>
    </source>
</evidence>
<dbReference type="Gene3D" id="3.40.50.1820">
    <property type="entry name" value="alpha/beta hydrolase"/>
    <property type="match status" value="1"/>
</dbReference>
<dbReference type="GO" id="GO:0016787">
    <property type="term" value="F:hydrolase activity"/>
    <property type="evidence" value="ECO:0007669"/>
    <property type="project" value="UniProtKB-KW"/>
</dbReference>
<dbReference type="PANTHER" id="PTHR43329">
    <property type="entry name" value="EPOXIDE HYDROLASE"/>
    <property type="match status" value="1"/>
</dbReference>
<comment type="caution">
    <text evidence="4">The sequence shown here is derived from an EMBL/GenBank/DDBJ whole genome shotgun (WGS) entry which is preliminary data.</text>
</comment>
<dbReference type="AlphaFoldDB" id="A0AAX6MJT1"/>
<evidence type="ECO:0000259" key="3">
    <source>
        <dbReference type="Pfam" id="PF00561"/>
    </source>
</evidence>
<dbReference type="EMBL" id="JBANMG010000005">
    <property type="protein sequence ID" value="KAK6952908.1"/>
    <property type="molecule type" value="Genomic_DNA"/>
</dbReference>
<evidence type="ECO:0000313" key="5">
    <source>
        <dbReference type="Proteomes" id="UP001369815"/>
    </source>
</evidence>
<feature type="domain" description="AB hydrolase-1" evidence="3">
    <location>
        <begin position="54"/>
        <end position="176"/>
    </location>
</feature>
<keyword evidence="1" id="KW-0378">Hydrolase</keyword>
<reference evidence="4 5" key="1">
    <citation type="journal article" date="2024" name="Front Chem Biol">
        <title>Unveiling the potential of Daldinia eschscholtzii MFLUCC 19-0629 through bioactivity and bioinformatics studies for enhanced sustainable agriculture production.</title>
        <authorList>
            <person name="Brooks S."/>
            <person name="Weaver J.A."/>
            <person name="Klomchit A."/>
            <person name="Alharthi S.A."/>
            <person name="Onlamun T."/>
            <person name="Nurani R."/>
            <person name="Vong T.K."/>
            <person name="Alberti F."/>
            <person name="Greco C."/>
        </authorList>
    </citation>
    <scope>NUCLEOTIDE SEQUENCE [LARGE SCALE GENOMIC DNA]</scope>
    <source>
        <strain evidence="4">MFLUCC 19-0629</strain>
    </source>
</reference>
<dbReference type="InterPro" id="IPR000639">
    <property type="entry name" value="Epox_hydrolase-like"/>
</dbReference>
<proteinExistence type="inferred from homology"/>